<dbReference type="AlphaFoldDB" id="A0A382XLV0"/>
<dbReference type="EMBL" id="UINC01168676">
    <property type="protein sequence ID" value="SVD71824.1"/>
    <property type="molecule type" value="Genomic_DNA"/>
</dbReference>
<name>A0A382XLV0_9ZZZZ</name>
<gene>
    <name evidence="1" type="ORF">METZ01_LOCUS424678</name>
</gene>
<evidence type="ECO:0008006" key="2">
    <source>
        <dbReference type="Google" id="ProtNLM"/>
    </source>
</evidence>
<reference evidence="1" key="1">
    <citation type="submission" date="2018-05" db="EMBL/GenBank/DDBJ databases">
        <authorList>
            <person name="Lanie J.A."/>
            <person name="Ng W.-L."/>
            <person name="Kazmierczak K.M."/>
            <person name="Andrzejewski T.M."/>
            <person name="Davidsen T.M."/>
            <person name="Wayne K.J."/>
            <person name="Tettelin H."/>
            <person name="Glass J.I."/>
            <person name="Rusch D."/>
            <person name="Podicherti R."/>
            <person name="Tsui H.-C.T."/>
            <person name="Winkler M.E."/>
        </authorList>
    </citation>
    <scope>NUCLEOTIDE SEQUENCE</scope>
</reference>
<organism evidence="1">
    <name type="scientific">marine metagenome</name>
    <dbReference type="NCBI Taxonomy" id="408172"/>
    <lineage>
        <taxon>unclassified sequences</taxon>
        <taxon>metagenomes</taxon>
        <taxon>ecological metagenomes</taxon>
    </lineage>
</organism>
<protein>
    <recommendedName>
        <fullName evidence="2">Bacterial surface antigen (D15) domain-containing protein</fullName>
    </recommendedName>
</protein>
<proteinExistence type="predicted"/>
<dbReference type="Gene3D" id="2.40.160.50">
    <property type="entry name" value="membrane protein fhac: a member of the omp85/tpsb transporter family"/>
    <property type="match status" value="1"/>
</dbReference>
<sequence>VWSSFDIVDPFDLKRSAGLGVRVFIPMLGMLGYDIGYGFDATDYDNYYNNGIVKPHGWEYHLIFGMPF</sequence>
<accession>A0A382XLV0</accession>
<feature type="non-terminal residue" evidence="1">
    <location>
        <position position="1"/>
    </location>
</feature>
<evidence type="ECO:0000313" key="1">
    <source>
        <dbReference type="EMBL" id="SVD71824.1"/>
    </source>
</evidence>